<organism evidence="2 3">
    <name type="scientific">Desulforamulus ferrireducens</name>
    <dbReference type="NCBI Taxonomy" id="1833852"/>
    <lineage>
        <taxon>Bacteria</taxon>
        <taxon>Bacillati</taxon>
        <taxon>Bacillota</taxon>
        <taxon>Clostridia</taxon>
        <taxon>Eubacteriales</taxon>
        <taxon>Peptococcaceae</taxon>
        <taxon>Desulforamulus</taxon>
    </lineage>
</organism>
<dbReference type="InterPro" id="IPR003615">
    <property type="entry name" value="HNH_nuc"/>
</dbReference>
<proteinExistence type="predicted"/>
<dbReference type="Proteomes" id="UP000189464">
    <property type="component" value="Chromosome"/>
</dbReference>
<dbReference type="RefSeq" id="WP_077714510.1">
    <property type="nucleotide sequence ID" value="NZ_CP019698.1"/>
</dbReference>
<name>A0A1S6IXD3_9FIRM</name>
<feature type="domain" description="HNH nuclease" evidence="1">
    <location>
        <begin position="82"/>
        <end position="138"/>
    </location>
</feature>
<evidence type="ECO:0000259" key="1">
    <source>
        <dbReference type="SMART" id="SM00507"/>
    </source>
</evidence>
<dbReference type="Gene3D" id="1.10.30.50">
    <property type="match status" value="1"/>
</dbReference>
<reference evidence="2 3" key="1">
    <citation type="journal article" date="2016" name="Int. J. Syst. Evol. Microbiol.">
        <title>Desulfotomaculum ferrireducens sp. nov., a moderately thermophilic sulfate-reducing and dissimilatory Fe(III)-reducing bacterium isolated from compost.</title>
        <authorList>
            <person name="Yang G."/>
            <person name="Guo J."/>
            <person name="Zhuang L."/>
            <person name="Yuan Y."/>
            <person name="Zhou S."/>
        </authorList>
    </citation>
    <scope>NUCLEOTIDE SEQUENCE [LARGE SCALE GENOMIC DNA]</scope>
    <source>
        <strain evidence="2 3">GSS09</strain>
    </source>
</reference>
<dbReference type="STRING" id="1833852.B0537_10285"/>
<dbReference type="KEGG" id="dfg:B0537_10285"/>
<dbReference type="Pfam" id="PF13391">
    <property type="entry name" value="HNH_2"/>
    <property type="match status" value="1"/>
</dbReference>
<dbReference type="SMART" id="SM00507">
    <property type="entry name" value="HNHc"/>
    <property type="match status" value="1"/>
</dbReference>
<evidence type="ECO:0000313" key="3">
    <source>
        <dbReference type="Proteomes" id="UP000189464"/>
    </source>
</evidence>
<sequence length="175" mass="20740">MENIVYKIYDLEDELDLFIIFNGIPKLLRERGSELSNRVIQLEKDDNKIDEQTKKDFIEDIGEHNNEIEEVFLSRIKRYQKIVKRLKIEYDHKCQLCGENFLMDNGNYYCEAHHIKMLSKDGSQSPENVLILCANHHRMFHYASKNCVIGDLIDGKRIIKIGEKEYTVQYKIIKI</sequence>
<dbReference type="OrthoDB" id="9779761at2"/>
<evidence type="ECO:0000313" key="2">
    <source>
        <dbReference type="EMBL" id="AQS59441.1"/>
    </source>
</evidence>
<dbReference type="AlphaFoldDB" id="A0A1S6IXD3"/>
<protein>
    <recommendedName>
        <fullName evidence="1">HNH nuclease domain-containing protein</fullName>
    </recommendedName>
</protein>
<dbReference type="EMBL" id="CP019698">
    <property type="protein sequence ID" value="AQS59441.1"/>
    <property type="molecule type" value="Genomic_DNA"/>
</dbReference>
<gene>
    <name evidence="2" type="ORF">B0537_10285</name>
</gene>
<dbReference type="CDD" id="cd00085">
    <property type="entry name" value="HNHc"/>
    <property type="match status" value="1"/>
</dbReference>
<accession>A0A1S6IXD3</accession>
<keyword evidence="3" id="KW-1185">Reference proteome</keyword>